<accession>A0ABU5HBX5</accession>
<organism evidence="1 2">
    <name type="scientific">Hyalangium rubrum</name>
    <dbReference type="NCBI Taxonomy" id="3103134"/>
    <lineage>
        <taxon>Bacteria</taxon>
        <taxon>Pseudomonadati</taxon>
        <taxon>Myxococcota</taxon>
        <taxon>Myxococcia</taxon>
        <taxon>Myxococcales</taxon>
        <taxon>Cystobacterineae</taxon>
        <taxon>Archangiaceae</taxon>
        <taxon>Hyalangium</taxon>
    </lineage>
</organism>
<keyword evidence="2" id="KW-1185">Reference proteome</keyword>
<proteinExistence type="predicted"/>
<sequence>MRLGLGADYWLTESATFQFTLGVETHLAGPLYIGGRFGALLVTTPNTLGVPIDLVLRANLTRRVYIEGLVGPWILFEGDTFRAHGAFGFGIQGSSLSFGVEVGYLSPEPTLGLRLGYRF</sequence>
<name>A0ABU5HBX5_9BACT</name>
<protein>
    <recommendedName>
        <fullName evidence="3">DUF3575 domain-containing protein</fullName>
    </recommendedName>
</protein>
<dbReference type="RefSeq" id="WP_321549042.1">
    <property type="nucleotide sequence ID" value="NZ_JAXIVS010000010.1"/>
</dbReference>
<dbReference type="EMBL" id="JAXIVS010000010">
    <property type="protein sequence ID" value="MDY7230322.1"/>
    <property type="molecule type" value="Genomic_DNA"/>
</dbReference>
<gene>
    <name evidence="1" type="ORF">SYV04_28250</name>
</gene>
<dbReference type="Proteomes" id="UP001291309">
    <property type="component" value="Unassembled WGS sequence"/>
</dbReference>
<evidence type="ECO:0000313" key="2">
    <source>
        <dbReference type="Proteomes" id="UP001291309"/>
    </source>
</evidence>
<comment type="caution">
    <text evidence="1">The sequence shown here is derived from an EMBL/GenBank/DDBJ whole genome shotgun (WGS) entry which is preliminary data.</text>
</comment>
<reference evidence="1 2" key="1">
    <citation type="submission" date="2023-12" db="EMBL/GenBank/DDBJ databases">
        <title>the genome sequence of Hyalangium sp. s54d21.</title>
        <authorList>
            <person name="Zhang X."/>
        </authorList>
    </citation>
    <scope>NUCLEOTIDE SEQUENCE [LARGE SCALE GENOMIC DNA]</scope>
    <source>
        <strain evidence="2">s54d21</strain>
    </source>
</reference>
<evidence type="ECO:0000313" key="1">
    <source>
        <dbReference type="EMBL" id="MDY7230322.1"/>
    </source>
</evidence>
<evidence type="ECO:0008006" key="3">
    <source>
        <dbReference type="Google" id="ProtNLM"/>
    </source>
</evidence>